<dbReference type="Gene3D" id="3.90.70.10">
    <property type="entry name" value="Cysteine proteinases"/>
    <property type="match status" value="1"/>
</dbReference>
<proteinExistence type="predicted"/>
<organism evidence="2 3">
    <name type="scientific">Enterobacter hormaechei</name>
    <dbReference type="NCBI Taxonomy" id="158836"/>
    <lineage>
        <taxon>Bacteria</taxon>
        <taxon>Pseudomonadati</taxon>
        <taxon>Pseudomonadota</taxon>
        <taxon>Gammaproteobacteria</taxon>
        <taxon>Enterobacterales</taxon>
        <taxon>Enterobacteriaceae</taxon>
        <taxon>Enterobacter</taxon>
        <taxon>Enterobacter cloacae complex</taxon>
    </lineage>
</organism>
<dbReference type="SUPFAM" id="SSF47090">
    <property type="entry name" value="PGBD-like"/>
    <property type="match status" value="1"/>
</dbReference>
<comment type="caution">
    <text evidence="2">The sequence shown here is derived from an EMBL/GenBank/DDBJ whole genome shotgun (WGS) entry which is preliminary data.</text>
</comment>
<accession>A0ABD7KPU5</accession>
<sequence length="169" mass="19093">MCKQGNASPQTLAQEGYPWVSELKTSGHLNYAVVARVGDTSIDLLMNNRTWQVSRSWFNRHATGNFTQLHRLTPEGKDAIGTASDSKDMVWLDQQLSIALSQPETHARIWTAEMMKRTREFQQKMHLHVDGIPGEETLMQLMRVTNSTPGVLIQATRTTPDAKMQEKKA</sequence>
<dbReference type="EMBL" id="FKEV01000001">
    <property type="protein sequence ID" value="SAD44804.1"/>
    <property type="molecule type" value="Genomic_DNA"/>
</dbReference>
<dbReference type="Pfam" id="PF01471">
    <property type="entry name" value="PG_binding_1"/>
    <property type="match status" value="1"/>
</dbReference>
<protein>
    <submittedName>
        <fullName evidence="2">General secretion pathway protein A</fullName>
    </submittedName>
</protein>
<name>A0ABD7KPU5_9ENTR</name>
<feature type="domain" description="Peptidoglycan binding-like" evidence="1">
    <location>
        <begin position="87"/>
        <end position="141"/>
    </location>
</feature>
<reference evidence="2 3" key="1">
    <citation type="submission" date="2016-03" db="EMBL/GenBank/DDBJ databases">
        <authorList>
            <consortium name="Pathogen Informatics"/>
        </authorList>
    </citation>
    <scope>NUCLEOTIDE SEQUENCE [LARGE SCALE GENOMIC DNA]</scope>
    <source>
        <strain evidence="3">e552</strain>
    </source>
</reference>
<dbReference type="InterPro" id="IPR036366">
    <property type="entry name" value="PGBDSf"/>
</dbReference>
<evidence type="ECO:0000313" key="3">
    <source>
        <dbReference type="Proteomes" id="UP000077295"/>
    </source>
</evidence>
<dbReference type="Gene3D" id="1.10.101.10">
    <property type="entry name" value="PGBD-like superfamily/PGBD"/>
    <property type="match status" value="1"/>
</dbReference>
<evidence type="ECO:0000313" key="2">
    <source>
        <dbReference type="EMBL" id="SAD44804.1"/>
    </source>
</evidence>
<dbReference type="InterPro" id="IPR002477">
    <property type="entry name" value="Peptidoglycan-bd-like"/>
</dbReference>
<evidence type="ECO:0000259" key="1">
    <source>
        <dbReference type="Pfam" id="PF01471"/>
    </source>
</evidence>
<dbReference type="InterPro" id="IPR036365">
    <property type="entry name" value="PGBD-like_sf"/>
</dbReference>
<dbReference type="Proteomes" id="UP000077295">
    <property type="component" value="Unassembled WGS sequence"/>
</dbReference>
<dbReference type="RefSeq" id="WP_063840699.1">
    <property type="nucleotide sequence ID" value="NZ_FKFM01000002.1"/>
</dbReference>
<gene>
    <name evidence="2" type="primary">gspA</name>
    <name evidence="2" type="ORF">SAMEA2273187_00087</name>
</gene>
<dbReference type="AlphaFoldDB" id="A0ABD7KPU5"/>